<name>A0AAE8XRL6_9CAUD</name>
<evidence type="ECO:0000313" key="2">
    <source>
        <dbReference type="Proteomes" id="UP000827294"/>
    </source>
</evidence>
<accession>A0AAE8XRL6</accession>
<evidence type="ECO:0000313" key="1">
    <source>
        <dbReference type="EMBL" id="UBF19290.1"/>
    </source>
</evidence>
<sequence length="93" mass="10646">MTNLREVLNDVLREMYAEAEPPLDFDDVLENPDEYGSGWYSEHYLDGDRQTEIVEKHAEKHDLNRGQRKSLSFSAILSYGPSSTPRAEVTNAE</sequence>
<protein>
    <submittedName>
        <fullName evidence="1">Uncharacterized protein</fullName>
    </submittedName>
</protein>
<proteinExistence type="predicted"/>
<organism evidence="1 2">
    <name type="scientific">Halorubrum phage HRTV-17</name>
    <dbReference type="NCBI Taxonomy" id="2877997"/>
    <lineage>
        <taxon>Viruses</taxon>
        <taxon>Duplodnaviria</taxon>
        <taxon>Heunggongvirae</taxon>
        <taxon>Uroviricota</taxon>
        <taxon>Caudoviricetes</taxon>
        <taxon>Thumleimavirales</taxon>
        <taxon>Hafunaviridae</taxon>
        <taxon>Haloferacalesvirus</taxon>
        <taxon>Haloferacalesvirus hv8</taxon>
    </lineage>
</organism>
<gene>
    <name evidence="1" type="ORF">HRTV-17_gp91</name>
</gene>
<dbReference type="Proteomes" id="UP000827294">
    <property type="component" value="Segment"/>
</dbReference>
<dbReference type="EMBL" id="MZ334493">
    <property type="protein sequence ID" value="UBF19290.1"/>
    <property type="molecule type" value="Genomic_DNA"/>
</dbReference>
<reference evidence="1" key="1">
    <citation type="submission" date="2021-05" db="EMBL/GenBank/DDBJ databases">
        <title>Diversity, taxonomy and evolution of archaeal viruses of the class Caudoviricetes.</title>
        <authorList>
            <person name="Liu Y."/>
            <person name="Demina T.A."/>
            <person name="Roux S."/>
            <person name="Aiewsakun P."/>
            <person name="Kazlauskas D."/>
            <person name="Simmonds P."/>
            <person name="Prangishvili D."/>
            <person name="Oksanen H.M."/>
            <person name="Krupovic M."/>
        </authorList>
    </citation>
    <scope>NUCLEOTIDE SEQUENCE</scope>
    <source>
        <strain evidence="1">HRTV-17/5</strain>
    </source>
</reference>